<evidence type="ECO:0000256" key="4">
    <source>
        <dbReference type="ARBA" id="ARBA00022833"/>
    </source>
</evidence>
<keyword evidence="7" id="KW-1133">Transmembrane helix</keyword>
<organism evidence="9 10">
    <name type="scientific">Ascobolus immersus RN42</name>
    <dbReference type="NCBI Taxonomy" id="1160509"/>
    <lineage>
        <taxon>Eukaryota</taxon>
        <taxon>Fungi</taxon>
        <taxon>Dikarya</taxon>
        <taxon>Ascomycota</taxon>
        <taxon>Pezizomycotina</taxon>
        <taxon>Pezizomycetes</taxon>
        <taxon>Pezizales</taxon>
        <taxon>Ascobolaceae</taxon>
        <taxon>Ascobolus</taxon>
    </lineage>
</organism>
<feature type="domain" description="LITAF" evidence="8">
    <location>
        <begin position="177"/>
        <end position="258"/>
    </location>
</feature>
<evidence type="ECO:0000256" key="5">
    <source>
        <dbReference type="ARBA" id="ARBA00023136"/>
    </source>
</evidence>
<dbReference type="PANTHER" id="PTHR23292:SF6">
    <property type="entry name" value="FI16602P1-RELATED"/>
    <property type="match status" value="1"/>
</dbReference>
<keyword evidence="7" id="KW-0812">Transmembrane</keyword>
<dbReference type="SMART" id="SM00714">
    <property type="entry name" value="LITAF"/>
    <property type="match status" value="1"/>
</dbReference>
<feature type="compositionally biased region" description="Basic and acidic residues" evidence="6">
    <location>
        <begin position="1"/>
        <end position="13"/>
    </location>
</feature>
<comment type="similarity">
    <text evidence="2">Belongs to the CDIP1/LITAF family.</text>
</comment>
<evidence type="ECO:0000259" key="8">
    <source>
        <dbReference type="PROSITE" id="PS51837"/>
    </source>
</evidence>
<name>A0A3N4HWS4_ASCIM</name>
<evidence type="ECO:0000256" key="7">
    <source>
        <dbReference type="SAM" id="Phobius"/>
    </source>
</evidence>
<evidence type="ECO:0000313" key="9">
    <source>
        <dbReference type="EMBL" id="RPA76958.1"/>
    </source>
</evidence>
<dbReference type="GO" id="GO:0008270">
    <property type="term" value="F:zinc ion binding"/>
    <property type="evidence" value="ECO:0007669"/>
    <property type="project" value="TreeGrafter"/>
</dbReference>
<gene>
    <name evidence="9" type="ORF">BJ508DRAFT_417371</name>
</gene>
<reference evidence="9 10" key="1">
    <citation type="journal article" date="2018" name="Nat. Ecol. Evol.">
        <title>Pezizomycetes genomes reveal the molecular basis of ectomycorrhizal truffle lifestyle.</title>
        <authorList>
            <person name="Murat C."/>
            <person name="Payen T."/>
            <person name="Noel B."/>
            <person name="Kuo A."/>
            <person name="Morin E."/>
            <person name="Chen J."/>
            <person name="Kohler A."/>
            <person name="Krizsan K."/>
            <person name="Balestrini R."/>
            <person name="Da Silva C."/>
            <person name="Montanini B."/>
            <person name="Hainaut M."/>
            <person name="Levati E."/>
            <person name="Barry K.W."/>
            <person name="Belfiori B."/>
            <person name="Cichocki N."/>
            <person name="Clum A."/>
            <person name="Dockter R.B."/>
            <person name="Fauchery L."/>
            <person name="Guy J."/>
            <person name="Iotti M."/>
            <person name="Le Tacon F."/>
            <person name="Lindquist E.A."/>
            <person name="Lipzen A."/>
            <person name="Malagnac F."/>
            <person name="Mello A."/>
            <person name="Molinier V."/>
            <person name="Miyauchi S."/>
            <person name="Poulain J."/>
            <person name="Riccioni C."/>
            <person name="Rubini A."/>
            <person name="Sitrit Y."/>
            <person name="Splivallo R."/>
            <person name="Traeger S."/>
            <person name="Wang M."/>
            <person name="Zifcakova L."/>
            <person name="Wipf D."/>
            <person name="Zambonelli A."/>
            <person name="Paolocci F."/>
            <person name="Nowrousian M."/>
            <person name="Ottonello S."/>
            <person name="Baldrian P."/>
            <person name="Spatafora J.W."/>
            <person name="Henrissat B."/>
            <person name="Nagy L.G."/>
            <person name="Aury J.M."/>
            <person name="Wincker P."/>
            <person name="Grigoriev I.V."/>
            <person name="Bonfante P."/>
            <person name="Martin F.M."/>
        </authorList>
    </citation>
    <scope>NUCLEOTIDE SEQUENCE [LARGE SCALE GENOMIC DNA]</scope>
    <source>
        <strain evidence="9 10">RN42</strain>
    </source>
</reference>
<feature type="compositionally biased region" description="Basic and acidic residues" evidence="6">
    <location>
        <begin position="128"/>
        <end position="139"/>
    </location>
</feature>
<evidence type="ECO:0000256" key="6">
    <source>
        <dbReference type="SAM" id="MobiDB-lite"/>
    </source>
</evidence>
<feature type="compositionally biased region" description="Low complexity" evidence="6">
    <location>
        <begin position="118"/>
        <end position="127"/>
    </location>
</feature>
<proteinExistence type="inferred from homology"/>
<feature type="transmembrane region" description="Helical" evidence="7">
    <location>
        <begin position="215"/>
        <end position="236"/>
    </location>
</feature>
<evidence type="ECO:0000313" key="10">
    <source>
        <dbReference type="Proteomes" id="UP000275078"/>
    </source>
</evidence>
<keyword evidence="4" id="KW-0862">Zinc</keyword>
<evidence type="ECO:0000256" key="1">
    <source>
        <dbReference type="ARBA" id="ARBA00004170"/>
    </source>
</evidence>
<dbReference type="GO" id="GO:0016020">
    <property type="term" value="C:membrane"/>
    <property type="evidence" value="ECO:0007669"/>
    <property type="project" value="UniProtKB-SubCell"/>
</dbReference>
<accession>A0A3N4HWS4</accession>
<dbReference type="EMBL" id="ML119734">
    <property type="protein sequence ID" value="RPA76958.1"/>
    <property type="molecule type" value="Genomic_DNA"/>
</dbReference>
<dbReference type="Pfam" id="PF10601">
    <property type="entry name" value="zf-LITAF-like"/>
    <property type="match status" value="1"/>
</dbReference>
<dbReference type="AlphaFoldDB" id="A0A3N4HWS4"/>
<keyword evidence="3" id="KW-0479">Metal-binding</keyword>
<dbReference type="PANTHER" id="PTHR23292">
    <property type="entry name" value="LIPOPOLYSACCHARIDE-INDUCED TUMOR NECROSIS FACTOR-ALPHA FACTOR"/>
    <property type="match status" value="1"/>
</dbReference>
<keyword evidence="10" id="KW-1185">Reference proteome</keyword>
<keyword evidence="5 7" id="KW-0472">Membrane</keyword>
<dbReference type="OrthoDB" id="5599753at2759"/>
<dbReference type="InterPro" id="IPR006629">
    <property type="entry name" value="LITAF"/>
</dbReference>
<comment type="subcellular location">
    <subcellularLocation>
        <location evidence="1">Membrane</location>
        <topology evidence="1">Peripheral membrane protein</topology>
    </subcellularLocation>
</comment>
<feature type="compositionally biased region" description="Polar residues" evidence="6">
    <location>
        <begin position="72"/>
        <end position="103"/>
    </location>
</feature>
<evidence type="ECO:0000256" key="2">
    <source>
        <dbReference type="ARBA" id="ARBA00005975"/>
    </source>
</evidence>
<feature type="compositionally biased region" description="Polar residues" evidence="6">
    <location>
        <begin position="160"/>
        <end position="176"/>
    </location>
</feature>
<evidence type="ECO:0000256" key="3">
    <source>
        <dbReference type="ARBA" id="ARBA00022723"/>
    </source>
</evidence>
<feature type="compositionally biased region" description="Polar residues" evidence="6">
    <location>
        <begin position="14"/>
        <end position="46"/>
    </location>
</feature>
<dbReference type="STRING" id="1160509.A0A3N4HWS4"/>
<dbReference type="InterPro" id="IPR037519">
    <property type="entry name" value="LITAF_fam"/>
</dbReference>
<sequence>MPLFRKLDRHPSRESFSSYDSVQNPRNGKPMEQSSIKPASLTTPSGINEKPPGHFDAGAPGPAPPYPGTVEAPNNSINNYPNGLDPTTNGAQPQGTFTPQSTGQPIHQDPYIQPPPQQSSYESYPPQHQDHITHQDHLAHQQPMHSKEQYAPSPVPPGTAGSNPFNDRYQDNPNGSLPNRPVVAIEALTAVPATVHCPYCNTTAVTRPRRKVGNITHAIGLVLCITVCLGCIPYFVNGIKDVDHYCGNCNRRVAKWHRSGWAEAC</sequence>
<feature type="region of interest" description="Disordered" evidence="6">
    <location>
        <begin position="1"/>
        <end position="176"/>
    </location>
</feature>
<protein>
    <recommendedName>
        <fullName evidence="8">LITAF domain-containing protein</fullName>
    </recommendedName>
</protein>
<dbReference type="PROSITE" id="PS51837">
    <property type="entry name" value="LITAF"/>
    <property type="match status" value="1"/>
</dbReference>
<dbReference type="Proteomes" id="UP000275078">
    <property type="component" value="Unassembled WGS sequence"/>
</dbReference>